<dbReference type="InterPro" id="IPR007016">
    <property type="entry name" value="O-antigen_ligase-rel_domated"/>
</dbReference>
<keyword evidence="3" id="KW-1133">Transmembrane helix</keyword>
<sequence length="483" mass="54051">MGSGKVVNIDLDRKFRSDDRFIVIMISLITFLVPLIVFLKVTKLQSNLLKNLTGLQYSFDFFSYYKMILFILLSAILLIYFLYRVVRKDIFLTNTKFYIPIITYGAFIIISTIFSQYKDIAVFGYVERYEGMLVLLFYLVDTFIVINSVSSEKSFEIILKSLMCSAFIIGVIGISQIVGHDFFQSFFGRRIILPGEYKAYADGLSFSFPKGTVYGTLYNPDYVGSYMGMIVGLSFILCLCIKDRKYKVMSAIIGVIAFVDIIGSNSRAGLVGAVIALIISLIFIRKKIRKNVLLGIIPLIIVVVILGGLSIKGSTTIINKLKTTASELGKISRGSDYEKQSIGSGRGYIWGQSFKLLKSTIIVGHGPDSFAAFFPKNDPNRRVLKTVIVDKPHNMYFQIAINTGVMSLIAVLALFIMYVVTSFKLYIKANIDNFYDIFGLAVFIAFLSYIITAIFNDSVISVAPVFWILLGIGISANITKKIN</sequence>
<evidence type="ECO:0000256" key="1">
    <source>
        <dbReference type="ARBA" id="ARBA00004141"/>
    </source>
</evidence>
<dbReference type="PANTHER" id="PTHR37422">
    <property type="entry name" value="TEICHURONIC ACID BIOSYNTHESIS PROTEIN TUAE"/>
    <property type="match status" value="1"/>
</dbReference>
<evidence type="ECO:0000259" key="5">
    <source>
        <dbReference type="Pfam" id="PF04932"/>
    </source>
</evidence>
<evidence type="ECO:0000313" key="7">
    <source>
        <dbReference type="Proteomes" id="UP000190951"/>
    </source>
</evidence>
<dbReference type="PANTHER" id="PTHR37422:SF13">
    <property type="entry name" value="LIPOPOLYSACCHARIDE BIOSYNTHESIS PROTEIN PA4999-RELATED"/>
    <property type="match status" value="1"/>
</dbReference>
<gene>
    <name evidence="6" type="ORF">CROST_041980</name>
</gene>
<proteinExistence type="predicted"/>
<dbReference type="STRING" id="84029.CROST_29980"/>
<protein>
    <recommendedName>
        <fullName evidence="5">O-antigen ligase-related domain-containing protein</fullName>
    </recommendedName>
</protein>
<keyword evidence="4" id="KW-0472">Membrane</keyword>
<keyword evidence="7" id="KW-1185">Reference proteome</keyword>
<dbReference type="KEGG" id="crw:CROST_041980"/>
<dbReference type="InterPro" id="IPR051533">
    <property type="entry name" value="WaaL-like"/>
</dbReference>
<dbReference type="Pfam" id="PF04932">
    <property type="entry name" value="Wzy_C"/>
    <property type="match status" value="1"/>
</dbReference>
<accession>A0A1S8LWR5</accession>
<evidence type="ECO:0000256" key="2">
    <source>
        <dbReference type="ARBA" id="ARBA00022692"/>
    </source>
</evidence>
<dbReference type="Proteomes" id="UP000190951">
    <property type="component" value="Chromosome"/>
</dbReference>
<keyword evidence="2" id="KW-0812">Transmembrane</keyword>
<name>A0A1S8LWR5_9CLOT</name>
<dbReference type="EMBL" id="CP096983">
    <property type="protein sequence ID" value="URZ13432.1"/>
    <property type="molecule type" value="Genomic_DNA"/>
</dbReference>
<reference evidence="6 7" key="1">
    <citation type="submission" date="2022-04" db="EMBL/GenBank/DDBJ databases">
        <title>Genome sequence of C. roseum typestrain.</title>
        <authorList>
            <person name="Poehlein A."/>
            <person name="Schoch T."/>
            <person name="Duerre P."/>
            <person name="Daniel R."/>
        </authorList>
    </citation>
    <scope>NUCLEOTIDE SEQUENCE [LARGE SCALE GENOMIC DNA]</scope>
    <source>
        <strain evidence="6 7">DSM 7320</strain>
    </source>
</reference>
<feature type="domain" description="O-antigen ligase-related" evidence="5">
    <location>
        <begin position="254"/>
        <end position="411"/>
    </location>
</feature>
<organism evidence="6 7">
    <name type="scientific">Clostridium felsineum</name>
    <dbReference type="NCBI Taxonomy" id="36839"/>
    <lineage>
        <taxon>Bacteria</taxon>
        <taxon>Bacillati</taxon>
        <taxon>Bacillota</taxon>
        <taxon>Clostridia</taxon>
        <taxon>Eubacteriales</taxon>
        <taxon>Clostridiaceae</taxon>
        <taxon>Clostridium</taxon>
    </lineage>
</organism>
<evidence type="ECO:0000313" key="6">
    <source>
        <dbReference type="EMBL" id="URZ13432.1"/>
    </source>
</evidence>
<dbReference type="AlphaFoldDB" id="A0A1S8LWR5"/>
<dbReference type="RefSeq" id="WP_077834913.1">
    <property type="nucleotide sequence ID" value="NZ_CP096983.1"/>
</dbReference>
<evidence type="ECO:0000256" key="4">
    <source>
        <dbReference type="ARBA" id="ARBA00023136"/>
    </source>
</evidence>
<comment type="subcellular location">
    <subcellularLocation>
        <location evidence="1">Membrane</location>
        <topology evidence="1">Multi-pass membrane protein</topology>
    </subcellularLocation>
</comment>
<evidence type="ECO:0000256" key="3">
    <source>
        <dbReference type="ARBA" id="ARBA00022989"/>
    </source>
</evidence>
<dbReference type="GO" id="GO:0016020">
    <property type="term" value="C:membrane"/>
    <property type="evidence" value="ECO:0007669"/>
    <property type="project" value="UniProtKB-SubCell"/>
</dbReference>